<name>A0A6G0XG93_APHCR</name>
<gene>
    <name evidence="1" type="ORF">FWK35_00028515</name>
</gene>
<organism evidence="1 2">
    <name type="scientific">Aphis craccivora</name>
    <name type="common">Cowpea aphid</name>
    <dbReference type="NCBI Taxonomy" id="307492"/>
    <lineage>
        <taxon>Eukaryota</taxon>
        <taxon>Metazoa</taxon>
        <taxon>Ecdysozoa</taxon>
        <taxon>Arthropoda</taxon>
        <taxon>Hexapoda</taxon>
        <taxon>Insecta</taxon>
        <taxon>Pterygota</taxon>
        <taxon>Neoptera</taxon>
        <taxon>Paraneoptera</taxon>
        <taxon>Hemiptera</taxon>
        <taxon>Sternorrhyncha</taxon>
        <taxon>Aphidomorpha</taxon>
        <taxon>Aphidoidea</taxon>
        <taxon>Aphididae</taxon>
        <taxon>Aphidini</taxon>
        <taxon>Aphis</taxon>
        <taxon>Aphis</taxon>
    </lineage>
</organism>
<protein>
    <recommendedName>
        <fullName evidence="3">Endonuclease/exonuclease/phosphatase domain-containing protein</fullName>
    </recommendedName>
</protein>
<dbReference type="InterPro" id="IPR036691">
    <property type="entry name" value="Endo/exonu/phosph_ase_sf"/>
</dbReference>
<dbReference type="SUPFAM" id="SSF56219">
    <property type="entry name" value="DNase I-like"/>
    <property type="match status" value="1"/>
</dbReference>
<keyword evidence="2" id="KW-1185">Reference proteome</keyword>
<evidence type="ECO:0000313" key="2">
    <source>
        <dbReference type="Proteomes" id="UP000478052"/>
    </source>
</evidence>
<accession>A0A6G0XG93</accession>
<sequence>MYMLGLQILNEGAKLTFIGRGRGSIVDLTTASESIVSRIHGWRVCDEAESSSDHQYITFRLQQRTVREQTNQITHKGWKVECDLSTQHMEAGLFLAQWTGDPNMFSTSANANQRVSAVEAAITMACDLAFKHIAPSHSGKPPAHWWNADIASKRKTCIAAKRAKTRCVTKLHLGLNRGQEEAVAVANSRYKEAKKCLKSIIAARKERFWK</sequence>
<dbReference type="AlphaFoldDB" id="A0A6G0XG93"/>
<comment type="caution">
    <text evidence="1">The sequence shown here is derived from an EMBL/GenBank/DDBJ whole genome shotgun (WGS) entry which is preliminary data.</text>
</comment>
<evidence type="ECO:0008006" key="3">
    <source>
        <dbReference type="Google" id="ProtNLM"/>
    </source>
</evidence>
<evidence type="ECO:0000313" key="1">
    <source>
        <dbReference type="EMBL" id="KAF0739321.1"/>
    </source>
</evidence>
<dbReference type="EMBL" id="VUJU01007860">
    <property type="protein sequence ID" value="KAF0739321.1"/>
    <property type="molecule type" value="Genomic_DNA"/>
</dbReference>
<dbReference type="Gene3D" id="3.60.10.10">
    <property type="entry name" value="Endonuclease/exonuclease/phosphatase"/>
    <property type="match status" value="1"/>
</dbReference>
<reference evidence="1 2" key="1">
    <citation type="submission" date="2019-08" db="EMBL/GenBank/DDBJ databases">
        <title>Whole genome of Aphis craccivora.</title>
        <authorList>
            <person name="Voronova N.V."/>
            <person name="Shulinski R.S."/>
            <person name="Bandarenka Y.V."/>
            <person name="Zhorov D.G."/>
            <person name="Warner D."/>
        </authorList>
    </citation>
    <scope>NUCLEOTIDE SEQUENCE [LARGE SCALE GENOMIC DNA]</scope>
    <source>
        <strain evidence="1">180601</strain>
        <tissue evidence="1">Whole Body</tissue>
    </source>
</reference>
<dbReference type="Proteomes" id="UP000478052">
    <property type="component" value="Unassembled WGS sequence"/>
</dbReference>
<dbReference type="OrthoDB" id="6630564at2759"/>
<proteinExistence type="predicted"/>